<dbReference type="SUPFAM" id="SSF53067">
    <property type="entry name" value="Actin-like ATPase domain"/>
    <property type="match status" value="2"/>
</dbReference>
<dbReference type="PANTHER" id="PTHR43095">
    <property type="entry name" value="SUGAR KINASE"/>
    <property type="match status" value="1"/>
</dbReference>
<feature type="site" description="Important for activity" evidence="8">
    <location>
        <position position="6"/>
    </location>
</feature>
<keyword evidence="6 8" id="KW-0067">ATP-binding</keyword>
<dbReference type="PIRSF" id="PIRSF000538">
    <property type="entry name" value="GlpK"/>
    <property type="match status" value="1"/>
</dbReference>
<dbReference type="PANTHER" id="PTHR43095:SF6">
    <property type="entry name" value="XYLULOSE KINASE"/>
    <property type="match status" value="1"/>
</dbReference>
<dbReference type="RefSeq" id="WP_127698501.1">
    <property type="nucleotide sequence ID" value="NZ_SACS01000006.1"/>
</dbReference>
<dbReference type="HAMAP" id="MF_02220">
    <property type="entry name" value="XylB"/>
    <property type="match status" value="1"/>
</dbReference>
<evidence type="ECO:0000256" key="3">
    <source>
        <dbReference type="ARBA" id="ARBA00022679"/>
    </source>
</evidence>
<evidence type="ECO:0000256" key="9">
    <source>
        <dbReference type="RuleBase" id="RU364073"/>
    </source>
</evidence>
<protein>
    <recommendedName>
        <fullName evidence="8 9">Xylulose kinase</fullName>
        <shortName evidence="8 9">Xylulokinase</shortName>
        <ecNumber evidence="8 9">2.7.1.17</ecNumber>
    </recommendedName>
</protein>
<evidence type="ECO:0000256" key="1">
    <source>
        <dbReference type="ARBA" id="ARBA00009156"/>
    </source>
</evidence>
<dbReference type="PROSITE" id="PS00933">
    <property type="entry name" value="FGGY_KINASES_1"/>
    <property type="match status" value="1"/>
</dbReference>
<evidence type="ECO:0000256" key="7">
    <source>
        <dbReference type="ARBA" id="ARBA00023277"/>
    </source>
</evidence>
<comment type="similarity">
    <text evidence="1 8 9">Belongs to the FGGY kinase family.</text>
</comment>
<evidence type="ECO:0000259" key="10">
    <source>
        <dbReference type="Pfam" id="PF00370"/>
    </source>
</evidence>
<dbReference type="Pfam" id="PF00370">
    <property type="entry name" value="FGGY_N"/>
    <property type="match status" value="1"/>
</dbReference>
<comment type="catalytic activity">
    <reaction evidence="8 9">
        <text>D-xylulose + ATP = D-xylulose 5-phosphate + ADP + H(+)</text>
        <dbReference type="Rhea" id="RHEA:10964"/>
        <dbReference type="ChEBI" id="CHEBI:15378"/>
        <dbReference type="ChEBI" id="CHEBI:17140"/>
        <dbReference type="ChEBI" id="CHEBI:30616"/>
        <dbReference type="ChEBI" id="CHEBI:57737"/>
        <dbReference type="ChEBI" id="CHEBI:456216"/>
        <dbReference type="EC" id="2.7.1.17"/>
    </reaction>
</comment>
<keyword evidence="4 8" id="KW-0547">Nucleotide-binding</keyword>
<keyword evidence="7 8" id="KW-0119">Carbohydrate metabolism</keyword>
<feature type="active site" description="Proton acceptor" evidence="8">
    <location>
        <position position="234"/>
    </location>
</feature>
<dbReference type="GO" id="GO:0005998">
    <property type="term" value="P:xylulose catabolic process"/>
    <property type="evidence" value="ECO:0007669"/>
    <property type="project" value="UniProtKB-UniRule"/>
</dbReference>
<comment type="function">
    <text evidence="8">Catalyzes the phosphorylation of D-xylulose to D-xylulose 5-phosphate.</text>
</comment>
<dbReference type="OrthoDB" id="9805576at2"/>
<dbReference type="Gene3D" id="3.30.420.40">
    <property type="match status" value="2"/>
</dbReference>
<keyword evidence="3 8" id="KW-0808">Transferase</keyword>
<keyword evidence="13" id="KW-1185">Reference proteome</keyword>
<name>A0A437R095_9GAMM</name>
<dbReference type="Proteomes" id="UP000283077">
    <property type="component" value="Unassembled WGS sequence"/>
</dbReference>
<evidence type="ECO:0000256" key="5">
    <source>
        <dbReference type="ARBA" id="ARBA00022777"/>
    </source>
</evidence>
<gene>
    <name evidence="8 9 12" type="primary">xylB</name>
    <name evidence="12" type="ORF">EOE67_07940</name>
</gene>
<dbReference type="GO" id="GO:0004856">
    <property type="term" value="F:D-xylulokinase activity"/>
    <property type="evidence" value="ECO:0007669"/>
    <property type="project" value="UniProtKB-UniRule"/>
</dbReference>
<evidence type="ECO:0000256" key="4">
    <source>
        <dbReference type="ARBA" id="ARBA00022741"/>
    </source>
</evidence>
<keyword evidence="2 8" id="KW-0859">Xylose metabolism</keyword>
<comment type="caution">
    <text evidence="12">The sequence shown here is derived from an EMBL/GenBank/DDBJ whole genome shotgun (WGS) entry which is preliminary data.</text>
</comment>
<feature type="domain" description="Carbohydrate kinase FGGY C-terminal" evidence="11">
    <location>
        <begin position="250"/>
        <end position="441"/>
    </location>
</feature>
<dbReference type="InterPro" id="IPR050406">
    <property type="entry name" value="FGGY_Carb_Kinase"/>
</dbReference>
<evidence type="ECO:0000256" key="8">
    <source>
        <dbReference type="HAMAP-Rule" id="MF_02220"/>
    </source>
</evidence>
<evidence type="ECO:0000259" key="11">
    <source>
        <dbReference type="Pfam" id="PF02782"/>
    </source>
</evidence>
<dbReference type="InterPro" id="IPR000577">
    <property type="entry name" value="Carb_kinase_FGGY"/>
</dbReference>
<dbReference type="InterPro" id="IPR018485">
    <property type="entry name" value="FGGY_C"/>
</dbReference>
<dbReference type="EMBL" id="SACS01000006">
    <property type="protein sequence ID" value="RVU40169.1"/>
    <property type="molecule type" value="Genomic_DNA"/>
</dbReference>
<dbReference type="InterPro" id="IPR006000">
    <property type="entry name" value="Xylulokinase"/>
</dbReference>
<sequence>MYLGIDLGTSGIKVILLGQNGKVLDSASASLVVSRPLALWSEQNPENWWQGLQQCLDQLRAHQSLQGVLAIGLAGQMHGATLLDAANQVIRPAMLWNDGRSFLQCQQLTAAVPELPEITGNLAMPGFTAPKLLWLQQQEPANFARVAKVLLPKDYLRFCLSGDFASDLSDSAGTLWLDVAKRDWSDKMLAACGLSRAQMPKLYEGNQITGVLLPELASRWGLPNQLPIIAGGGDNAAGAVGAGIVQPGQAMLSLGTSGVYFAVSDGFKANPQSAVHSFCHALPSTWHLMAVTLSAASCLQWYAESLAHQPVADLLAELEARSASNSIDIANAPLFLPYLSGERTPHNNPNAQGVWFGLTHDSNRPVLTYSVLEGVSFALAQGAEALHDSGLLPTEINLIGGGARSAYWRQLLADVLNLTLTFREGGEVGPALGAARLARLAIEPQTPLAEICPPPPVVSQHQPDPQRHAMLATRYQRFKTLYQTLEPHFPAV</sequence>
<evidence type="ECO:0000256" key="2">
    <source>
        <dbReference type="ARBA" id="ARBA00022629"/>
    </source>
</evidence>
<dbReference type="InterPro" id="IPR018483">
    <property type="entry name" value="Carb_kinase_FGGY_CS"/>
</dbReference>
<dbReference type="InterPro" id="IPR018484">
    <property type="entry name" value="FGGY_N"/>
</dbReference>
<dbReference type="GO" id="GO:0042732">
    <property type="term" value="P:D-xylose metabolic process"/>
    <property type="evidence" value="ECO:0007669"/>
    <property type="project" value="UniProtKB-KW"/>
</dbReference>
<feature type="binding site" evidence="8">
    <location>
        <begin position="77"/>
        <end position="78"/>
    </location>
    <ligand>
        <name>substrate</name>
    </ligand>
</feature>
<dbReference type="CDD" id="cd07808">
    <property type="entry name" value="ASKHA_NBD_FGGY_EcXK-like"/>
    <property type="match status" value="1"/>
</dbReference>
<dbReference type="Pfam" id="PF02782">
    <property type="entry name" value="FGGY_C"/>
    <property type="match status" value="1"/>
</dbReference>
<dbReference type="NCBIfam" id="TIGR01312">
    <property type="entry name" value="XylB"/>
    <property type="match status" value="1"/>
</dbReference>
<dbReference type="GO" id="GO:0005524">
    <property type="term" value="F:ATP binding"/>
    <property type="evidence" value="ECO:0007669"/>
    <property type="project" value="UniProtKB-UniRule"/>
</dbReference>
<evidence type="ECO:0000313" key="13">
    <source>
        <dbReference type="Proteomes" id="UP000283077"/>
    </source>
</evidence>
<proteinExistence type="inferred from homology"/>
<accession>A0A437R095</accession>
<dbReference type="InterPro" id="IPR043129">
    <property type="entry name" value="ATPase_NBD"/>
</dbReference>
<dbReference type="AlphaFoldDB" id="A0A437R095"/>
<organism evidence="12 13">
    <name type="scientific">Rheinheimera riviphila</name>
    <dbReference type="NCBI Taxonomy" id="1834037"/>
    <lineage>
        <taxon>Bacteria</taxon>
        <taxon>Pseudomonadati</taxon>
        <taxon>Pseudomonadota</taxon>
        <taxon>Gammaproteobacteria</taxon>
        <taxon>Chromatiales</taxon>
        <taxon>Chromatiaceae</taxon>
        <taxon>Rheinheimera</taxon>
    </lineage>
</organism>
<evidence type="ECO:0000313" key="12">
    <source>
        <dbReference type="EMBL" id="RVU40169.1"/>
    </source>
</evidence>
<evidence type="ECO:0000256" key="6">
    <source>
        <dbReference type="ARBA" id="ARBA00022840"/>
    </source>
</evidence>
<keyword evidence="5 8" id="KW-0418">Kinase</keyword>
<dbReference type="EC" id="2.7.1.17" evidence="8 9"/>
<feature type="domain" description="Carbohydrate kinase FGGY N-terminal" evidence="10">
    <location>
        <begin position="1"/>
        <end position="241"/>
    </location>
</feature>
<reference evidence="12 13" key="1">
    <citation type="submission" date="2019-01" db="EMBL/GenBank/DDBJ databases">
        <authorList>
            <person name="Chen W.-M."/>
        </authorList>
    </citation>
    <scope>NUCLEOTIDE SEQUENCE [LARGE SCALE GENOMIC DNA]</scope>
    <source>
        <strain evidence="12 13">KYPC3</strain>
    </source>
</reference>